<dbReference type="PANTHER" id="PTHR43537:SF41">
    <property type="entry name" value="TRANSCRIPTIONAL REGULATORY PROTEIN"/>
    <property type="match status" value="1"/>
</dbReference>
<keyword evidence="3" id="KW-0804">Transcription</keyword>
<dbReference type="Gene3D" id="1.20.120.530">
    <property type="entry name" value="GntR ligand-binding domain-like"/>
    <property type="match status" value="1"/>
</dbReference>
<evidence type="ECO:0000256" key="1">
    <source>
        <dbReference type="ARBA" id="ARBA00023015"/>
    </source>
</evidence>
<evidence type="ECO:0000259" key="4">
    <source>
        <dbReference type="PROSITE" id="PS50949"/>
    </source>
</evidence>
<keyword evidence="6" id="KW-1185">Reference proteome</keyword>
<dbReference type="EMBL" id="QBKP01000007">
    <property type="protein sequence ID" value="PTX49439.1"/>
    <property type="molecule type" value="Genomic_DNA"/>
</dbReference>
<dbReference type="InterPro" id="IPR008920">
    <property type="entry name" value="TF_FadR/GntR_C"/>
</dbReference>
<dbReference type="Proteomes" id="UP000244224">
    <property type="component" value="Unassembled WGS sequence"/>
</dbReference>
<evidence type="ECO:0000256" key="2">
    <source>
        <dbReference type="ARBA" id="ARBA00023125"/>
    </source>
</evidence>
<dbReference type="InterPro" id="IPR011711">
    <property type="entry name" value="GntR_C"/>
</dbReference>
<dbReference type="GO" id="GO:0003677">
    <property type="term" value="F:DNA binding"/>
    <property type="evidence" value="ECO:0007669"/>
    <property type="project" value="UniProtKB-KW"/>
</dbReference>
<dbReference type="Gene3D" id="1.10.10.10">
    <property type="entry name" value="Winged helix-like DNA-binding domain superfamily/Winged helix DNA-binding domain"/>
    <property type="match status" value="1"/>
</dbReference>
<name>A0A2T6B023_9RHOB</name>
<accession>A0A2T6B023</accession>
<dbReference type="InterPro" id="IPR036390">
    <property type="entry name" value="WH_DNA-bd_sf"/>
</dbReference>
<dbReference type="PANTHER" id="PTHR43537">
    <property type="entry name" value="TRANSCRIPTIONAL REGULATOR, GNTR FAMILY"/>
    <property type="match status" value="1"/>
</dbReference>
<sequence>MNRWYCILYPIYNSSYNLFRWPKFGDPGHIGPMKFESTDLSQTRSAADVVFAALRTAIVNGDLENGSQLRQEEIATAFNVSRIPVREAIARLEQLGLVETRRYKGAFVTDLPPQEIAEIFRLRALVESDAIRQAARQMTGAALSDAETAHLAFACAVTPTEWMEQNRRFHCALYGAGGQRHYLGVIENLLNLSDRYLRAQLSLTDGQQKAVDEHGLILDACRSGDAERAARLTAAHIEDAGRALLTCLGH</sequence>
<evidence type="ECO:0000313" key="5">
    <source>
        <dbReference type="EMBL" id="PTX49439.1"/>
    </source>
</evidence>
<dbReference type="SUPFAM" id="SSF46785">
    <property type="entry name" value="Winged helix' DNA-binding domain"/>
    <property type="match status" value="1"/>
</dbReference>
<proteinExistence type="predicted"/>
<dbReference type="InterPro" id="IPR000524">
    <property type="entry name" value="Tscrpt_reg_HTH_GntR"/>
</dbReference>
<dbReference type="InterPro" id="IPR036388">
    <property type="entry name" value="WH-like_DNA-bd_sf"/>
</dbReference>
<dbReference type="PROSITE" id="PS50949">
    <property type="entry name" value="HTH_GNTR"/>
    <property type="match status" value="1"/>
</dbReference>
<organism evidence="5 6">
    <name type="scientific">Gemmobacter caeni</name>
    <dbReference type="NCBI Taxonomy" id="589035"/>
    <lineage>
        <taxon>Bacteria</taxon>
        <taxon>Pseudomonadati</taxon>
        <taxon>Pseudomonadota</taxon>
        <taxon>Alphaproteobacteria</taxon>
        <taxon>Rhodobacterales</taxon>
        <taxon>Paracoccaceae</taxon>
        <taxon>Gemmobacter</taxon>
    </lineage>
</organism>
<comment type="caution">
    <text evidence="5">The sequence shown here is derived from an EMBL/GenBank/DDBJ whole genome shotgun (WGS) entry which is preliminary data.</text>
</comment>
<evidence type="ECO:0000313" key="6">
    <source>
        <dbReference type="Proteomes" id="UP000244224"/>
    </source>
</evidence>
<dbReference type="Pfam" id="PF07729">
    <property type="entry name" value="FCD"/>
    <property type="match status" value="1"/>
</dbReference>
<evidence type="ECO:0000256" key="3">
    <source>
        <dbReference type="ARBA" id="ARBA00023163"/>
    </source>
</evidence>
<dbReference type="SMART" id="SM00345">
    <property type="entry name" value="HTH_GNTR"/>
    <property type="match status" value="1"/>
</dbReference>
<keyword evidence="2" id="KW-0238">DNA-binding</keyword>
<reference evidence="5 6" key="1">
    <citation type="submission" date="2018-04" db="EMBL/GenBank/DDBJ databases">
        <title>Genomic Encyclopedia of Archaeal and Bacterial Type Strains, Phase II (KMG-II): from individual species to whole genera.</title>
        <authorList>
            <person name="Goeker M."/>
        </authorList>
    </citation>
    <scope>NUCLEOTIDE SEQUENCE [LARGE SCALE GENOMIC DNA]</scope>
    <source>
        <strain evidence="5 6">DSM 21823</strain>
    </source>
</reference>
<dbReference type="SMART" id="SM00895">
    <property type="entry name" value="FCD"/>
    <property type="match status" value="1"/>
</dbReference>
<gene>
    <name evidence="5" type="ORF">C8N34_10786</name>
</gene>
<keyword evidence="1" id="KW-0805">Transcription regulation</keyword>
<protein>
    <submittedName>
        <fullName evidence="5">GntR family transcriptional regulator</fullName>
    </submittedName>
</protein>
<dbReference type="GO" id="GO:0003700">
    <property type="term" value="F:DNA-binding transcription factor activity"/>
    <property type="evidence" value="ECO:0007669"/>
    <property type="project" value="InterPro"/>
</dbReference>
<dbReference type="SUPFAM" id="SSF48008">
    <property type="entry name" value="GntR ligand-binding domain-like"/>
    <property type="match status" value="1"/>
</dbReference>
<dbReference type="Pfam" id="PF00392">
    <property type="entry name" value="GntR"/>
    <property type="match status" value="1"/>
</dbReference>
<dbReference type="CDD" id="cd07377">
    <property type="entry name" value="WHTH_GntR"/>
    <property type="match status" value="1"/>
</dbReference>
<feature type="domain" description="HTH gntR-type" evidence="4">
    <location>
        <begin position="44"/>
        <end position="111"/>
    </location>
</feature>
<dbReference type="AlphaFoldDB" id="A0A2T6B023"/>